<sequence length="190" mass="21368">MKRWPILLFAFLLVLGFSPVSQAQFFDREDVFSKEEIDYEKVFKEGLSGGGRTLKLNGKKIGDKGLALLLEKDFLKKVTRLDLRYNEISERGAAILAQSPALANIKKLELRHNYLLDKGTVALASSKNMPKLENLGLSFNEIRDEGALALAESQSFPKLKKLDLRGNFLADTTKDTLQKKLGHLKSLKLF</sequence>
<feature type="chain" id="PRO_5004020053" evidence="4">
    <location>
        <begin position="24"/>
        <end position="190"/>
    </location>
</feature>
<keyword evidence="6" id="KW-1185">Reference proteome</keyword>
<evidence type="ECO:0000256" key="2">
    <source>
        <dbReference type="ARBA" id="ARBA00022614"/>
    </source>
</evidence>
<dbReference type="Pfam" id="PF13516">
    <property type="entry name" value="LRR_6"/>
    <property type="match status" value="2"/>
</dbReference>
<keyword evidence="3" id="KW-0677">Repeat</keyword>
<name>M1YKE8_NITG3</name>
<dbReference type="GO" id="GO:0048471">
    <property type="term" value="C:perinuclear region of cytoplasm"/>
    <property type="evidence" value="ECO:0007669"/>
    <property type="project" value="TreeGrafter"/>
</dbReference>
<dbReference type="GO" id="GO:0031267">
    <property type="term" value="F:small GTPase binding"/>
    <property type="evidence" value="ECO:0007669"/>
    <property type="project" value="TreeGrafter"/>
</dbReference>
<dbReference type="InterPro" id="IPR001611">
    <property type="entry name" value="Leu-rich_rpt"/>
</dbReference>
<dbReference type="GO" id="GO:0006913">
    <property type="term" value="P:nucleocytoplasmic transport"/>
    <property type="evidence" value="ECO:0007669"/>
    <property type="project" value="TreeGrafter"/>
</dbReference>
<evidence type="ECO:0000256" key="1">
    <source>
        <dbReference type="ARBA" id="ARBA00022468"/>
    </source>
</evidence>
<dbReference type="PANTHER" id="PTHR24113:SF12">
    <property type="entry name" value="RAN GTPASE-ACTIVATING PROTEIN 1"/>
    <property type="match status" value="1"/>
</dbReference>
<evidence type="ECO:0000313" key="5">
    <source>
        <dbReference type="EMBL" id="CCQ90962.1"/>
    </source>
</evidence>
<dbReference type="AlphaFoldDB" id="M1YKE8"/>
<proteinExistence type="predicted"/>
<dbReference type="Proteomes" id="UP000011704">
    <property type="component" value="Unassembled WGS sequence"/>
</dbReference>
<evidence type="ECO:0000256" key="4">
    <source>
        <dbReference type="SAM" id="SignalP"/>
    </source>
</evidence>
<dbReference type="OrthoDB" id="9781345at2"/>
<keyword evidence="1" id="KW-0343">GTPase activation</keyword>
<dbReference type="EMBL" id="CAQJ01000058">
    <property type="protein sequence ID" value="CCQ90962.1"/>
    <property type="molecule type" value="Genomic_DNA"/>
</dbReference>
<keyword evidence="2" id="KW-0433">Leucine-rich repeat</keyword>
<evidence type="ECO:0000256" key="3">
    <source>
        <dbReference type="ARBA" id="ARBA00022737"/>
    </source>
</evidence>
<evidence type="ECO:0000313" key="6">
    <source>
        <dbReference type="Proteomes" id="UP000011704"/>
    </source>
</evidence>
<keyword evidence="4" id="KW-0732">Signal</keyword>
<gene>
    <name evidence="5" type="ORF">NITGR_520004</name>
</gene>
<dbReference type="Gene3D" id="3.80.10.10">
    <property type="entry name" value="Ribonuclease Inhibitor"/>
    <property type="match status" value="2"/>
</dbReference>
<dbReference type="InParanoid" id="M1YKE8"/>
<dbReference type="InterPro" id="IPR032675">
    <property type="entry name" value="LRR_dom_sf"/>
</dbReference>
<dbReference type="STRING" id="1266370.NITGR_520004"/>
<dbReference type="HOGENOM" id="CLU_1426633_0_0_0"/>
<dbReference type="GO" id="GO:0005829">
    <property type="term" value="C:cytosol"/>
    <property type="evidence" value="ECO:0007669"/>
    <property type="project" value="TreeGrafter"/>
</dbReference>
<dbReference type="SUPFAM" id="SSF52047">
    <property type="entry name" value="RNI-like"/>
    <property type="match status" value="1"/>
</dbReference>
<dbReference type="RefSeq" id="WP_005009171.1">
    <property type="nucleotide sequence ID" value="NZ_HG422173.1"/>
</dbReference>
<feature type="signal peptide" evidence="4">
    <location>
        <begin position="1"/>
        <end position="23"/>
    </location>
</feature>
<accession>M1YKE8</accession>
<dbReference type="InterPro" id="IPR027038">
    <property type="entry name" value="RanGap"/>
</dbReference>
<reference evidence="5 6" key="1">
    <citation type="journal article" date="2013" name="Front. Microbiol.">
        <title>The genome of Nitrospina gracilis illuminates the metabolism and evolution of the major marine nitrite oxidizer.</title>
        <authorList>
            <person name="Luecker S."/>
            <person name="Nowka B."/>
            <person name="Rattei T."/>
            <person name="Spieck E."/>
            <person name="and Daims H."/>
        </authorList>
    </citation>
    <scope>NUCLEOTIDE SEQUENCE [LARGE SCALE GENOMIC DNA]</scope>
    <source>
        <strain evidence="5 6">3/211</strain>
    </source>
</reference>
<dbReference type="SMART" id="SM00368">
    <property type="entry name" value="LRR_RI"/>
    <property type="match status" value="3"/>
</dbReference>
<dbReference type="GO" id="GO:0005096">
    <property type="term" value="F:GTPase activator activity"/>
    <property type="evidence" value="ECO:0007669"/>
    <property type="project" value="UniProtKB-KW"/>
</dbReference>
<comment type="caution">
    <text evidence="5">The sequence shown here is derived from an EMBL/GenBank/DDBJ whole genome shotgun (WGS) entry which is preliminary data.</text>
</comment>
<organism evidence="5 6">
    <name type="scientific">Nitrospina gracilis (strain 3/211)</name>
    <dbReference type="NCBI Taxonomy" id="1266370"/>
    <lineage>
        <taxon>Bacteria</taxon>
        <taxon>Pseudomonadati</taxon>
        <taxon>Nitrospinota/Tectimicrobiota group</taxon>
        <taxon>Nitrospinota</taxon>
        <taxon>Nitrospinia</taxon>
        <taxon>Nitrospinales</taxon>
        <taxon>Nitrospinaceae</taxon>
        <taxon>Nitrospina</taxon>
    </lineage>
</organism>
<protein>
    <submittedName>
        <fullName evidence="5">Uncharacterized protein</fullName>
    </submittedName>
</protein>
<dbReference type="PANTHER" id="PTHR24113">
    <property type="entry name" value="RAN GTPASE-ACTIVATING PROTEIN 1"/>
    <property type="match status" value="1"/>
</dbReference>